<dbReference type="SUPFAM" id="SSF46689">
    <property type="entry name" value="Homeodomain-like"/>
    <property type="match status" value="1"/>
</dbReference>
<sequence>MSAIYLEQFDVDPANRQRSVGGRVYFHPCLPALQGFGILLLGVSDITHHYRVERDGAPFHVLVCCDSGSGWVLAGEERLRLQAGQMAILPAGSRSGLERDPSIASWRFSWYLLQPDERWPQLDQPQPGVSPCPDSSELYMAAALLAGEARRPLHARPQSSAALALLTGLLQRCLEPDATHPQRSRLDTLFARIDGDPARDWRVDELAAEWGVSSSQFHRLCVAVLGHSPRDEIVARRMRRARDLLLQRRGNVGEVAALVGYAEISSFSRRFTRHFGEAPGAIVRYLETQPLQLP</sequence>
<evidence type="ECO:0000256" key="4">
    <source>
        <dbReference type="ARBA" id="ARBA00023163"/>
    </source>
</evidence>
<evidence type="ECO:0000256" key="3">
    <source>
        <dbReference type="ARBA" id="ARBA00023159"/>
    </source>
</evidence>
<dbReference type="InterPro" id="IPR003313">
    <property type="entry name" value="AraC-bd"/>
</dbReference>
<gene>
    <name evidence="6" type="ORF">INR99_02905</name>
</gene>
<evidence type="ECO:0000313" key="6">
    <source>
        <dbReference type="EMBL" id="MBE9608290.1"/>
    </source>
</evidence>
<evidence type="ECO:0000313" key="7">
    <source>
        <dbReference type="Proteomes" id="UP000604481"/>
    </source>
</evidence>
<dbReference type="InterPro" id="IPR018062">
    <property type="entry name" value="HTH_AraC-typ_CS"/>
</dbReference>
<dbReference type="GO" id="GO:0043565">
    <property type="term" value="F:sequence-specific DNA binding"/>
    <property type="evidence" value="ECO:0007669"/>
    <property type="project" value="InterPro"/>
</dbReference>
<dbReference type="Proteomes" id="UP000604481">
    <property type="component" value="Unassembled WGS sequence"/>
</dbReference>
<dbReference type="InterPro" id="IPR009057">
    <property type="entry name" value="Homeodomain-like_sf"/>
</dbReference>
<dbReference type="SUPFAM" id="SSF51215">
    <property type="entry name" value="Regulatory protein AraC"/>
    <property type="match status" value="1"/>
</dbReference>
<dbReference type="InterPro" id="IPR050204">
    <property type="entry name" value="AraC_XylS_family_regulators"/>
</dbReference>
<keyword evidence="2" id="KW-0238">DNA-binding</keyword>
<dbReference type="Gene3D" id="2.60.120.280">
    <property type="entry name" value="Regulatory protein AraC"/>
    <property type="match status" value="1"/>
</dbReference>
<dbReference type="PANTHER" id="PTHR46796">
    <property type="entry name" value="HTH-TYPE TRANSCRIPTIONAL ACTIVATOR RHAS-RELATED"/>
    <property type="match status" value="1"/>
</dbReference>
<dbReference type="Pfam" id="PF02311">
    <property type="entry name" value="AraC_binding"/>
    <property type="match status" value="1"/>
</dbReference>
<name>A0A8J7FFW1_9NEIS</name>
<dbReference type="GO" id="GO:0003700">
    <property type="term" value="F:DNA-binding transcription factor activity"/>
    <property type="evidence" value="ECO:0007669"/>
    <property type="project" value="InterPro"/>
</dbReference>
<keyword evidence="4" id="KW-0804">Transcription</keyword>
<dbReference type="PROSITE" id="PS00041">
    <property type="entry name" value="HTH_ARAC_FAMILY_1"/>
    <property type="match status" value="1"/>
</dbReference>
<accession>A0A8J7FFW1</accession>
<dbReference type="SMART" id="SM00342">
    <property type="entry name" value="HTH_ARAC"/>
    <property type="match status" value="1"/>
</dbReference>
<comment type="caution">
    <text evidence="6">The sequence shown here is derived from an EMBL/GenBank/DDBJ whole genome shotgun (WGS) entry which is preliminary data.</text>
</comment>
<keyword evidence="7" id="KW-1185">Reference proteome</keyword>
<dbReference type="InterPro" id="IPR037923">
    <property type="entry name" value="HTH-like"/>
</dbReference>
<protein>
    <submittedName>
        <fullName evidence="6">Helix-turn-helix domain-containing protein</fullName>
    </submittedName>
</protein>
<dbReference type="Gene3D" id="1.10.10.60">
    <property type="entry name" value="Homeodomain-like"/>
    <property type="match status" value="1"/>
</dbReference>
<keyword evidence="3" id="KW-0010">Activator</keyword>
<dbReference type="InterPro" id="IPR018060">
    <property type="entry name" value="HTH_AraC"/>
</dbReference>
<reference evidence="6 7" key="1">
    <citation type="submission" date="2020-10" db="EMBL/GenBank/DDBJ databases">
        <title>The genome sequence of Chitinilyticum litopenaei 4Y14.</title>
        <authorList>
            <person name="Liu Y."/>
        </authorList>
    </citation>
    <scope>NUCLEOTIDE SEQUENCE [LARGE SCALE GENOMIC DNA]</scope>
    <source>
        <strain evidence="6 7">4Y14</strain>
    </source>
</reference>
<evidence type="ECO:0000259" key="5">
    <source>
        <dbReference type="PROSITE" id="PS01124"/>
    </source>
</evidence>
<dbReference type="Pfam" id="PF12833">
    <property type="entry name" value="HTH_18"/>
    <property type="match status" value="1"/>
</dbReference>
<proteinExistence type="predicted"/>
<evidence type="ECO:0000256" key="1">
    <source>
        <dbReference type="ARBA" id="ARBA00023015"/>
    </source>
</evidence>
<dbReference type="AlphaFoldDB" id="A0A8J7FFW1"/>
<dbReference type="RefSeq" id="WP_194114783.1">
    <property type="nucleotide sequence ID" value="NZ_JADFUA010000001.1"/>
</dbReference>
<dbReference type="PANTHER" id="PTHR46796:SF7">
    <property type="entry name" value="ARAC FAMILY TRANSCRIPTIONAL REGULATOR"/>
    <property type="match status" value="1"/>
</dbReference>
<feature type="domain" description="HTH araC/xylS-type" evidence="5">
    <location>
        <begin position="187"/>
        <end position="285"/>
    </location>
</feature>
<organism evidence="6 7">
    <name type="scientific">Chitinilyticum piscinae</name>
    <dbReference type="NCBI Taxonomy" id="2866724"/>
    <lineage>
        <taxon>Bacteria</taxon>
        <taxon>Pseudomonadati</taxon>
        <taxon>Pseudomonadota</taxon>
        <taxon>Betaproteobacteria</taxon>
        <taxon>Neisseriales</taxon>
        <taxon>Chitinibacteraceae</taxon>
        <taxon>Chitinilyticum</taxon>
    </lineage>
</organism>
<evidence type="ECO:0000256" key="2">
    <source>
        <dbReference type="ARBA" id="ARBA00023125"/>
    </source>
</evidence>
<dbReference type="PROSITE" id="PS01124">
    <property type="entry name" value="HTH_ARAC_FAMILY_2"/>
    <property type="match status" value="1"/>
</dbReference>
<keyword evidence="1" id="KW-0805">Transcription regulation</keyword>
<dbReference type="EMBL" id="JADFUA010000001">
    <property type="protein sequence ID" value="MBE9608290.1"/>
    <property type="molecule type" value="Genomic_DNA"/>
</dbReference>